<accession>A0AAU1TZ86</accession>
<reference evidence="4" key="1">
    <citation type="submission" date="2022-10" db="EMBL/GenBank/DDBJ databases">
        <title>The complete genomes of actinobacterial strains from the NBC collection.</title>
        <authorList>
            <person name="Joergensen T.S."/>
            <person name="Alvarez Arevalo M."/>
            <person name="Sterndorff E.B."/>
            <person name="Faurdal D."/>
            <person name="Vuksanovic O."/>
            <person name="Mourched A.-S."/>
            <person name="Charusanti P."/>
            <person name="Shaw S."/>
            <person name="Blin K."/>
            <person name="Weber T."/>
        </authorList>
    </citation>
    <scope>NUCLEOTIDE SEQUENCE</scope>
    <source>
        <strain evidence="4">NBC_00119</strain>
    </source>
</reference>
<dbReference type="InterPro" id="IPR052016">
    <property type="entry name" value="Bact_Sigma-Reg"/>
</dbReference>
<protein>
    <submittedName>
        <fullName evidence="4">Serine/threonine-protein phosphatase</fullName>
    </submittedName>
</protein>
<evidence type="ECO:0000259" key="3">
    <source>
        <dbReference type="Pfam" id="PF07228"/>
    </source>
</evidence>
<keyword evidence="1" id="KW-0378">Hydrolase</keyword>
<dbReference type="PANTHER" id="PTHR43156:SF2">
    <property type="entry name" value="STAGE II SPORULATION PROTEIN E"/>
    <property type="match status" value="1"/>
</dbReference>
<name>A0AAU1TZ86_9ACTN</name>
<proteinExistence type="predicted"/>
<evidence type="ECO:0000256" key="1">
    <source>
        <dbReference type="ARBA" id="ARBA00022801"/>
    </source>
</evidence>
<feature type="domain" description="PPM-type phosphatase" evidence="3">
    <location>
        <begin position="47"/>
        <end position="147"/>
    </location>
</feature>
<sequence length="148" mass="15263">MDLGQTHTTNSPITAPICVLRLGNPALTAKPRGGGRPPEPGRPAPTPFHGSHTIRTLPSGPVLGIVPGAEYLEETFTLEEGTALVMVTDGVVEGPRPTLEAGLERAGALAGGALQDRLGVEATADRILDAVAAVDHLDDVAVLVIRRA</sequence>
<gene>
    <name evidence="4" type="ORF">OHU69_00715</name>
</gene>
<dbReference type="Pfam" id="PF07228">
    <property type="entry name" value="SpoIIE"/>
    <property type="match status" value="1"/>
</dbReference>
<evidence type="ECO:0000313" key="4">
    <source>
        <dbReference type="EMBL" id="WTS09795.1"/>
    </source>
</evidence>
<organism evidence="4">
    <name type="scientific">Streptomyces sp. NBC_00119</name>
    <dbReference type="NCBI Taxonomy" id="2975659"/>
    <lineage>
        <taxon>Bacteria</taxon>
        <taxon>Bacillati</taxon>
        <taxon>Actinomycetota</taxon>
        <taxon>Actinomycetes</taxon>
        <taxon>Kitasatosporales</taxon>
        <taxon>Streptomycetaceae</taxon>
        <taxon>Streptomyces</taxon>
    </lineage>
</organism>
<evidence type="ECO:0000256" key="2">
    <source>
        <dbReference type="SAM" id="MobiDB-lite"/>
    </source>
</evidence>
<feature type="compositionally biased region" description="Pro residues" evidence="2">
    <location>
        <begin position="37"/>
        <end position="46"/>
    </location>
</feature>
<dbReference type="GO" id="GO:0016791">
    <property type="term" value="F:phosphatase activity"/>
    <property type="evidence" value="ECO:0007669"/>
    <property type="project" value="TreeGrafter"/>
</dbReference>
<dbReference type="EMBL" id="CP108195">
    <property type="protein sequence ID" value="WTS09795.1"/>
    <property type="molecule type" value="Genomic_DNA"/>
</dbReference>
<dbReference type="AlphaFoldDB" id="A0AAU1TZ86"/>
<feature type="region of interest" description="Disordered" evidence="2">
    <location>
        <begin position="26"/>
        <end position="54"/>
    </location>
</feature>
<dbReference type="InterPro" id="IPR036457">
    <property type="entry name" value="PPM-type-like_dom_sf"/>
</dbReference>
<dbReference type="InterPro" id="IPR001932">
    <property type="entry name" value="PPM-type_phosphatase-like_dom"/>
</dbReference>
<dbReference type="PANTHER" id="PTHR43156">
    <property type="entry name" value="STAGE II SPORULATION PROTEIN E-RELATED"/>
    <property type="match status" value="1"/>
</dbReference>
<dbReference type="Gene3D" id="3.60.40.10">
    <property type="entry name" value="PPM-type phosphatase domain"/>
    <property type="match status" value="1"/>
</dbReference>